<dbReference type="OrthoDB" id="3046222at2759"/>
<dbReference type="InParanoid" id="A0A409W3X3"/>
<feature type="non-terminal residue" evidence="1">
    <location>
        <position position="1"/>
    </location>
</feature>
<comment type="caution">
    <text evidence="1">The sequence shown here is derived from an EMBL/GenBank/DDBJ whole genome shotgun (WGS) entry which is preliminary data.</text>
</comment>
<organism evidence="1 2">
    <name type="scientific">Psilocybe cyanescens</name>
    <dbReference type="NCBI Taxonomy" id="93625"/>
    <lineage>
        <taxon>Eukaryota</taxon>
        <taxon>Fungi</taxon>
        <taxon>Dikarya</taxon>
        <taxon>Basidiomycota</taxon>
        <taxon>Agaricomycotina</taxon>
        <taxon>Agaricomycetes</taxon>
        <taxon>Agaricomycetidae</taxon>
        <taxon>Agaricales</taxon>
        <taxon>Agaricineae</taxon>
        <taxon>Strophariaceae</taxon>
        <taxon>Psilocybe</taxon>
    </lineage>
</organism>
<protein>
    <submittedName>
        <fullName evidence="1">Uncharacterized protein</fullName>
    </submittedName>
</protein>
<evidence type="ECO:0000313" key="2">
    <source>
        <dbReference type="Proteomes" id="UP000283269"/>
    </source>
</evidence>
<accession>A0A409W3X3</accession>
<sequence>QHCEVPVSPYFVPKKQHKSKENNPQALSQAYVPMYGVDGTIEGYMQQSTKGGQNQAQIQSTLDVIPKSVNPTGQIMYTHTAEEHFIPISSHVLHPLPDEEICFEELVQAHPKTGPLGLMVGVPGVAEPEELVADISYEQLRIKKKAETRGDDFMAGFSKFMAEHPGLVLNARLGVVAVITVQSKFMWSNLVKHSLLERLINGMVNDATHDWWEEHGALLMVTLMYCPVFFYWVAGVISYTNGATAHHFQYHFIRVFDSIAHKAEEQPMNVNDAMFAEVMDFSDAEWNLKTDAENFIKECQQHFCAGVTCISCISGVVSPAQKEVFVS</sequence>
<proteinExistence type="predicted"/>
<evidence type="ECO:0000313" key="1">
    <source>
        <dbReference type="EMBL" id="PPQ73168.1"/>
    </source>
</evidence>
<keyword evidence="2" id="KW-1185">Reference proteome</keyword>
<gene>
    <name evidence="1" type="ORF">CVT25_011549</name>
</gene>
<name>A0A409W3X3_PSICY</name>
<reference evidence="1 2" key="1">
    <citation type="journal article" date="2018" name="Evol. Lett.">
        <title>Horizontal gene cluster transfer increased hallucinogenic mushroom diversity.</title>
        <authorList>
            <person name="Reynolds H.T."/>
            <person name="Vijayakumar V."/>
            <person name="Gluck-Thaler E."/>
            <person name="Korotkin H.B."/>
            <person name="Matheny P.B."/>
            <person name="Slot J.C."/>
        </authorList>
    </citation>
    <scope>NUCLEOTIDE SEQUENCE [LARGE SCALE GENOMIC DNA]</scope>
    <source>
        <strain evidence="1 2">2631</strain>
    </source>
</reference>
<dbReference type="Proteomes" id="UP000283269">
    <property type="component" value="Unassembled WGS sequence"/>
</dbReference>
<dbReference type="EMBL" id="NHYD01003777">
    <property type="protein sequence ID" value="PPQ73168.1"/>
    <property type="molecule type" value="Genomic_DNA"/>
</dbReference>
<dbReference type="AlphaFoldDB" id="A0A409W3X3"/>
<dbReference type="STRING" id="93625.A0A409W3X3"/>